<keyword evidence="1" id="KW-0812">Transmembrane</keyword>
<organism evidence="2 3">
    <name type="scientific">Leptospira santarosai str. CBC1416</name>
    <dbReference type="NCBI Taxonomy" id="1193059"/>
    <lineage>
        <taxon>Bacteria</taxon>
        <taxon>Pseudomonadati</taxon>
        <taxon>Spirochaetota</taxon>
        <taxon>Spirochaetia</taxon>
        <taxon>Leptospirales</taxon>
        <taxon>Leptospiraceae</taxon>
        <taxon>Leptospira</taxon>
    </lineage>
</organism>
<comment type="caution">
    <text evidence="2">The sequence shown here is derived from an EMBL/GenBank/DDBJ whole genome shotgun (WGS) entry which is preliminary data.</text>
</comment>
<evidence type="ECO:0000313" key="3">
    <source>
        <dbReference type="Proteomes" id="UP000012149"/>
    </source>
</evidence>
<name>M6WAN5_9LEPT</name>
<protein>
    <submittedName>
        <fullName evidence="2">Uncharacterized protein</fullName>
    </submittedName>
</protein>
<sequence>MSYYLIGCSIHAVFHLLFPLSSYPVNLSSCYYAAFLGLDQGTLMVDHQPQVSALKHCHQFAHPMQFPIYVVLPKASLYFYVLRIHSLPQLSDPSFFREISTEAFYVVLILLLACLTWFGDSGNSTMRDAKFGKVGKNRWIRSSSGQSIAHGRIRKPCPCFDAHEVFSLFRELALDPFPPFVRRHNGTGSFCWLNFCAQWEFSP</sequence>
<reference evidence="2 3" key="1">
    <citation type="submission" date="2013-01" db="EMBL/GenBank/DDBJ databases">
        <authorList>
            <person name="Harkins D.M."/>
            <person name="Durkin A.S."/>
            <person name="Brinkac L.M."/>
            <person name="Haft D.H."/>
            <person name="Selengut J.D."/>
            <person name="Sanka R."/>
            <person name="DePew J."/>
            <person name="Purushe J."/>
            <person name="Matthias M.A."/>
            <person name="Vinetz J.M."/>
            <person name="Sutton G.G."/>
            <person name="Nierman W.C."/>
            <person name="Fouts D.E."/>
        </authorList>
    </citation>
    <scope>NUCLEOTIDE SEQUENCE [LARGE SCALE GENOMIC DNA]</scope>
    <source>
        <strain evidence="2 3">CBC1416</strain>
    </source>
</reference>
<dbReference type="EMBL" id="AKWE02000060">
    <property type="protein sequence ID" value="EMO58843.1"/>
    <property type="molecule type" value="Genomic_DNA"/>
</dbReference>
<evidence type="ECO:0000313" key="2">
    <source>
        <dbReference type="EMBL" id="EMO58843.1"/>
    </source>
</evidence>
<evidence type="ECO:0000256" key="1">
    <source>
        <dbReference type="SAM" id="Phobius"/>
    </source>
</evidence>
<proteinExistence type="predicted"/>
<feature type="transmembrane region" description="Helical" evidence="1">
    <location>
        <begin position="103"/>
        <end position="120"/>
    </location>
</feature>
<keyword evidence="1" id="KW-0472">Membrane</keyword>
<keyword evidence="1" id="KW-1133">Transmembrane helix</keyword>
<accession>M6WAN5</accession>
<gene>
    <name evidence="2" type="ORF">LEP1GSC161_0046</name>
</gene>
<dbReference type="Proteomes" id="UP000012149">
    <property type="component" value="Unassembled WGS sequence"/>
</dbReference>
<dbReference type="AlphaFoldDB" id="M6WAN5"/>